<sequence>MRTAAQLLILHLDRLAAEVRGTFTPDKLEGIDDWFRLEAYEAAEKASLLPAPYNERILKHFHLLRQKERPLQAMACFIRDGMDEIYDILHDYYIEHNEIDHNELEHNE</sequence>
<proteinExistence type="predicted"/>
<gene>
    <name evidence="1" type="ORF">EDM21_04720</name>
</gene>
<reference evidence="1 2" key="1">
    <citation type="journal article" date="2019" name="Microorganisms">
        <title>Paenibacillus lutrae sp. nov., A Chitinolytic Species Isolated from A River Otter in Castril Natural Park, Granada, Spain.</title>
        <authorList>
            <person name="Rodriguez M."/>
            <person name="Reina J.C."/>
            <person name="Bejar V."/>
            <person name="Llamas I."/>
        </authorList>
    </citation>
    <scope>NUCLEOTIDE SEQUENCE [LARGE SCALE GENOMIC DNA]</scope>
    <source>
        <strain evidence="1 2">N10</strain>
    </source>
</reference>
<comment type="caution">
    <text evidence="1">The sequence shown here is derived from an EMBL/GenBank/DDBJ whole genome shotgun (WGS) entry which is preliminary data.</text>
</comment>
<dbReference type="OrthoDB" id="2647430at2"/>
<accession>A0A7X3FFP2</accession>
<dbReference type="RefSeq" id="WP_157333329.1">
    <property type="nucleotide sequence ID" value="NZ_RHLK01000002.1"/>
</dbReference>
<dbReference type="AlphaFoldDB" id="A0A7X3FFP2"/>
<dbReference type="EMBL" id="RHLK01000002">
    <property type="protein sequence ID" value="MVO98827.1"/>
    <property type="molecule type" value="Genomic_DNA"/>
</dbReference>
<name>A0A7X3FFP2_9BACL</name>
<evidence type="ECO:0000313" key="2">
    <source>
        <dbReference type="Proteomes" id="UP000490800"/>
    </source>
</evidence>
<protein>
    <submittedName>
        <fullName evidence="1">Uncharacterized protein</fullName>
    </submittedName>
</protein>
<evidence type="ECO:0000313" key="1">
    <source>
        <dbReference type="EMBL" id="MVO98827.1"/>
    </source>
</evidence>
<organism evidence="1 2">
    <name type="scientific">Paenibacillus lutrae</name>
    <dbReference type="NCBI Taxonomy" id="2078573"/>
    <lineage>
        <taxon>Bacteria</taxon>
        <taxon>Bacillati</taxon>
        <taxon>Bacillota</taxon>
        <taxon>Bacilli</taxon>
        <taxon>Bacillales</taxon>
        <taxon>Paenibacillaceae</taxon>
        <taxon>Paenibacillus</taxon>
    </lineage>
</organism>
<dbReference type="Proteomes" id="UP000490800">
    <property type="component" value="Unassembled WGS sequence"/>
</dbReference>
<keyword evidence="2" id="KW-1185">Reference proteome</keyword>